<reference evidence="7" key="1">
    <citation type="submission" date="2005-10" db="EMBL/GenBank/DDBJ databases">
        <authorList>
            <person name="Loftus B.J."/>
            <person name="Nene V.M."/>
            <person name="Hannick L.I."/>
            <person name="Bidwell S."/>
            <person name="Haas B."/>
            <person name="Amedeo P."/>
            <person name="Orvis J."/>
            <person name="Wortman J.R."/>
            <person name="White O.R."/>
            <person name="Salzberg S."/>
            <person name="Shumway M."/>
            <person name="Koo H."/>
            <person name="Zhao Y."/>
            <person name="Holmes M."/>
            <person name="Miller J."/>
            <person name="Schatz M."/>
            <person name="Pop M."/>
            <person name="Pai G."/>
            <person name="Utterback T."/>
            <person name="Rogers Y.-H."/>
            <person name="Kravitz S."/>
            <person name="Fraser C.M."/>
        </authorList>
    </citation>
    <scope>NUCLEOTIDE SEQUENCE</scope>
    <source>
        <strain evidence="7">Liverpool</strain>
    </source>
</reference>
<dbReference type="AlphaFoldDB" id="J9HSN9"/>
<evidence type="ECO:0000256" key="3">
    <source>
        <dbReference type="ARBA" id="ARBA00022692"/>
    </source>
</evidence>
<accession>J9HSN9</accession>
<dbReference type="eggNOG" id="ENOG502T8GH">
    <property type="taxonomic scope" value="Eukaryota"/>
</dbReference>
<dbReference type="PhylomeDB" id="J9HSN9"/>
<feature type="transmembrane region" description="Helical" evidence="6">
    <location>
        <begin position="115"/>
        <end position="133"/>
    </location>
</feature>
<keyword evidence="6" id="KW-0675">Receptor</keyword>
<evidence type="ECO:0000256" key="6">
    <source>
        <dbReference type="RuleBase" id="RU363108"/>
    </source>
</evidence>
<keyword evidence="3 6" id="KW-0812">Transmembrane</keyword>
<feature type="transmembrane region" description="Helical" evidence="6">
    <location>
        <begin position="73"/>
        <end position="95"/>
    </location>
</feature>
<feature type="transmembrane region" description="Helical" evidence="6">
    <location>
        <begin position="286"/>
        <end position="315"/>
    </location>
</feature>
<dbReference type="GO" id="GO:0005886">
    <property type="term" value="C:plasma membrane"/>
    <property type="evidence" value="ECO:0007669"/>
    <property type="project" value="UniProtKB-SubCell"/>
</dbReference>
<feature type="transmembrane region" description="Helical" evidence="6">
    <location>
        <begin position="197"/>
        <end position="228"/>
    </location>
</feature>
<feature type="transmembrane region" description="Helical" evidence="6">
    <location>
        <begin position="169"/>
        <end position="191"/>
    </location>
</feature>
<evidence type="ECO:0000256" key="5">
    <source>
        <dbReference type="ARBA" id="ARBA00023136"/>
    </source>
</evidence>
<keyword evidence="4 6" id="KW-1133">Transmembrane helix</keyword>
<comment type="subcellular location">
    <subcellularLocation>
        <location evidence="1 6">Cell membrane</location>
        <topology evidence="1 6">Multi-pass membrane protein</topology>
    </subcellularLocation>
</comment>
<dbReference type="Proteomes" id="UP000682892">
    <property type="component" value="Unassembled WGS sequence"/>
</dbReference>
<keyword evidence="5 6" id="KW-0472">Membrane</keyword>
<evidence type="ECO:0000256" key="4">
    <source>
        <dbReference type="ARBA" id="ARBA00022989"/>
    </source>
</evidence>
<organism evidence="7 8">
    <name type="scientific">Aedes aegypti</name>
    <name type="common">Yellowfever mosquito</name>
    <name type="synonym">Culex aegypti</name>
    <dbReference type="NCBI Taxonomy" id="7159"/>
    <lineage>
        <taxon>Eukaryota</taxon>
        <taxon>Metazoa</taxon>
        <taxon>Ecdysozoa</taxon>
        <taxon>Arthropoda</taxon>
        <taxon>Hexapoda</taxon>
        <taxon>Insecta</taxon>
        <taxon>Pterygota</taxon>
        <taxon>Neoptera</taxon>
        <taxon>Endopterygota</taxon>
        <taxon>Diptera</taxon>
        <taxon>Nematocera</taxon>
        <taxon>Culicoidea</taxon>
        <taxon>Culicidae</taxon>
        <taxon>Culicinae</taxon>
        <taxon>Aedini</taxon>
        <taxon>Aedes</taxon>
        <taxon>Stegomyia</taxon>
    </lineage>
</organism>
<evidence type="ECO:0000256" key="1">
    <source>
        <dbReference type="ARBA" id="ARBA00004651"/>
    </source>
</evidence>
<feature type="transmembrane region" description="Helical" evidence="6">
    <location>
        <begin position="40"/>
        <end position="61"/>
    </location>
</feature>
<comment type="similarity">
    <text evidence="6">Belongs to the insect chemoreceptor superfamily. Gustatory receptor (GR) family.</text>
</comment>
<dbReference type="PaxDb" id="7159-AAEL017449-PA"/>
<keyword evidence="6" id="KW-0807">Transducer</keyword>
<feature type="transmembrane region" description="Helical" evidence="6">
    <location>
        <begin position="335"/>
        <end position="355"/>
    </location>
</feature>
<reference evidence="7" key="2">
    <citation type="journal article" date="2007" name="Science">
        <title>Genome sequence of Aedes aegypti, a major arbovirus vector.</title>
        <authorList>
            <person name="Nene V."/>
            <person name="Wortman J.R."/>
            <person name="Lawson D."/>
            <person name="Haas B."/>
            <person name="Kodira C."/>
            <person name="Tu Z.J."/>
            <person name="Loftus B."/>
            <person name="Xi Z."/>
            <person name="Megy K."/>
            <person name="Grabherr M."/>
            <person name="Ren Q."/>
            <person name="Zdobnov E.M."/>
            <person name="Lobo N.F."/>
            <person name="Campbell K.S."/>
            <person name="Brown S.E."/>
            <person name="Bonaldo M.F."/>
            <person name="Zhu J."/>
            <person name="Sinkins S.P."/>
            <person name="Hogenkamp D.G."/>
            <person name="Amedeo P."/>
            <person name="Arensburger P."/>
            <person name="Atkinson P.W."/>
            <person name="Bidwell S."/>
            <person name="Biedler J."/>
            <person name="Birney E."/>
            <person name="Bruggner R.V."/>
            <person name="Costas J."/>
            <person name="Coy M.R."/>
            <person name="Crabtree J."/>
            <person name="Crawford M."/>
            <person name="Debruyn B."/>
            <person name="Decaprio D."/>
            <person name="Eiglmeier K."/>
            <person name="Eisenstadt E."/>
            <person name="El-Dorry H."/>
            <person name="Gelbart W.M."/>
            <person name="Gomes S.L."/>
            <person name="Hammond M."/>
            <person name="Hannick L.I."/>
            <person name="Hogan J.R."/>
            <person name="Holmes M.H."/>
            <person name="Jaffe D."/>
            <person name="Johnston J.S."/>
            <person name="Kennedy R.C."/>
            <person name="Koo H."/>
            <person name="Kravitz S."/>
            <person name="Kriventseva E.V."/>
            <person name="Kulp D."/>
            <person name="Labutti K."/>
            <person name="Lee E."/>
            <person name="Li S."/>
            <person name="Lovin D.D."/>
            <person name="Mao C."/>
            <person name="Mauceli E."/>
            <person name="Menck C.F."/>
            <person name="Miller J.R."/>
            <person name="Montgomery P."/>
            <person name="Mori A."/>
            <person name="Nascimento A.L."/>
            <person name="Naveira H.F."/>
            <person name="Nusbaum C."/>
            <person name="O'leary S."/>
            <person name="Orvis J."/>
            <person name="Pertea M."/>
            <person name="Quesneville H."/>
            <person name="Reidenbach K.R."/>
            <person name="Rogers Y.H."/>
            <person name="Roth C.W."/>
            <person name="Schneider J.R."/>
            <person name="Schatz M."/>
            <person name="Shumway M."/>
            <person name="Stanke M."/>
            <person name="Stinson E.O."/>
            <person name="Tubio J.M."/>
            <person name="Vanzee J.P."/>
            <person name="Verjovski-Almeida S."/>
            <person name="Werner D."/>
            <person name="White O."/>
            <person name="Wyder S."/>
            <person name="Zeng Q."/>
            <person name="Zhao Q."/>
            <person name="Zhao Y."/>
            <person name="Hill C.A."/>
            <person name="Raikhel A.S."/>
            <person name="Soares M.B."/>
            <person name="Knudson D.L."/>
            <person name="Lee N.H."/>
            <person name="Galagan J."/>
            <person name="Salzberg S.L."/>
            <person name="Paulsen I.T."/>
            <person name="Dimopoulos G."/>
            <person name="Collins F.H."/>
            <person name="Birren B."/>
            <person name="Fraser-Liggett C.M."/>
            <person name="Severson D.W."/>
        </authorList>
    </citation>
    <scope>NUCLEOTIDE SEQUENCE [LARGE SCALE GENOMIC DNA]</scope>
    <source>
        <strain evidence="7">Liverpool</strain>
    </source>
</reference>
<dbReference type="GO" id="GO:0050909">
    <property type="term" value="P:sensory perception of taste"/>
    <property type="evidence" value="ECO:0007669"/>
    <property type="project" value="InterPro"/>
</dbReference>
<dbReference type="Pfam" id="PF08395">
    <property type="entry name" value="7tm_7"/>
    <property type="match status" value="1"/>
</dbReference>
<evidence type="ECO:0000313" key="7">
    <source>
        <dbReference type="EMBL" id="EJY57638.1"/>
    </source>
</evidence>
<reference evidence="7" key="3">
    <citation type="submission" date="2012-09" db="EMBL/GenBank/DDBJ databases">
        <authorList>
            <consortium name="VectorBase"/>
        </authorList>
    </citation>
    <scope>NUCLEOTIDE SEQUENCE</scope>
    <source>
        <strain evidence="7">Liverpool</strain>
    </source>
</reference>
<name>J9HSN9_AEDAE</name>
<proteinExistence type="inferred from homology"/>
<dbReference type="EMBL" id="CH477393">
    <property type="protein sequence ID" value="EJY57638.1"/>
    <property type="molecule type" value="Genomic_DNA"/>
</dbReference>
<dbReference type="HOGENOM" id="CLU_050428_1_0_1"/>
<keyword evidence="2 6" id="KW-1003">Cell membrane</keyword>
<evidence type="ECO:0000256" key="2">
    <source>
        <dbReference type="ARBA" id="ARBA00022475"/>
    </source>
</evidence>
<gene>
    <name evidence="7" type="primary">GPRgr42</name>
    <name evidence="7" type="ORF">AaeL_AAEL017449</name>
</gene>
<dbReference type="GO" id="GO:0007165">
    <property type="term" value="P:signal transduction"/>
    <property type="evidence" value="ECO:0007669"/>
    <property type="project" value="UniProtKB-KW"/>
</dbReference>
<comment type="function">
    <text evidence="6">Gustatory receptor which mediates acceptance or avoidance behavior, depending on its substrates.</text>
</comment>
<dbReference type="InterPro" id="IPR013604">
    <property type="entry name" value="7TM_chemorcpt"/>
</dbReference>
<evidence type="ECO:0000313" key="8">
    <source>
        <dbReference type="Proteomes" id="UP000682892"/>
    </source>
</evidence>
<protein>
    <recommendedName>
        <fullName evidence="6">Gustatory receptor</fullName>
    </recommendedName>
</protein>
<sequence length="442" mass="51572">MKPSMQFGVRICEYRCLSIPTRRILARRRNFKLLLMQLQASIRFAAIWIFNISRLYGLLPLKFCSKSKRFKPSTLLLCYSVMILMISFFGTPFVFLEIARNARHPTSVVSNILLYQQYILNYIMVTIMGINAIRYRHELMDILNQWMATLRFLWNNHGISEDYHLVRKFLIKMLLVDIVLLFFVVANYFSYSQAYPFGWIAFCGYICMVITSVLNSGYLAFTFTVAYFHLIINLEVDRIVQDLGKFDDLECSMSAARKKQICHSMADKLKKLAETHRIIVTFTKRFVNIVGLPLALSILWNCSIFIHSFFFTYVSFFQDARYDLPYCITKNLHCIGMLIYQTTQFYYIILASALLSNRAEQTGILINQFFLSELGERLENTIEKWTIELLINSYKVEIFGMYQLDYAFMRSTATTIATFLIIAIQFQLTEIQPATYAGSIST</sequence>